<dbReference type="AlphaFoldDB" id="A0A087SZ22"/>
<dbReference type="Pfam" id="PF13837">
    <property type="entry name" value="Myb_DNA-bind_4"/>
    <property type="match status" value="1"/>
</dbReference>
<dbReference type="OMA" id="RCYNEDE"/>
<accession>A0A087SZ22</accession>
<dbReference type="EMBL" id="KK112617">
    <property type="protein sequence ID" value="KFM58111.1"/>
    <property type="molecule type" value="Genomic_DNA"/>
</dbReference>
<dbReference type="InterPro" id="IPR044822">
    <property type="entry name" value="Myb_DNA-bind_4"/>
</dbReference>
<feature type="domain" description="Myb/SANT-like DNA-binding" evidence="1">
    <location>
        <begin position="26"/>
        <end position="109"/>
    </location>
</feature>
<evidence type="ECO:0000313" key="2">
    <source>
        <dbReference type="EMBL" id="KFM58111.1"/>
    </source>
</evidence>
<gene>
    <name evidence="2" type="ORF">X975_25454</name>
</gene>
<proteinExistence type="predicted"/>
<evidence type="ECO:0000313" key="3">
    <source>
        <dbReference type="Proteomes" id="UP000054359"/>
    </source>
</evidence>
<organism evidence="2 3">
    <name type="scientific">Stegodyphus mimosarum</name>
    <name type="common">African social velvet spider</name>
    <dbReference type="NCBI Taxonomy" id="407821"/>
    <lineage>
        <taxon>Eukaryota</taxon>
        <taxon>Metazoa</taxon>
        <taxon>Ecdysozoa</taxon>
        <taxon>Arthropoda</taxon>
        <taxon>Chelicerata</taxon>
        <taxon>Arachnida</taxon>
        <taxon>Araneae</taxon>
        <taxon>Araneomorphae</taxon>
        <taxon>Entelegynae</taxon>
        <taxon>Eresoidea</taxon>
        <taxon>Eresidae</taxon>
        <taxon>Stegodyphus</taxon>
    </lineage>
</organism>
<protein>
    <recommendedName>
        <fullName evidence="1">Myb/SANT-like DNA-binding domain-containing protein</fullName>
    </recommendedName>
</protein>
<dbReference type="OrthoDB" id="6346437at2759"/>
<reference evidence="2 3" key="1">
    <citation type="submission" date="2013-11" db="EMBL/GenBank/DDBJ databases">
        <title>Genome sequencing of Stegodyphus mimosarum.</title>
        <authorList>
            <person name="Bechsgaard J."/>
        </authorList>
    </citation>
    <scope>NUCLEOTIDE SEQUENCE [LARGE SCALE GENOMIC DNA]</scope>
</reference>
<keyword evidence="3" id="KW-1185">Reference proteome</keyword>
<dbReference type="Gene3D" id="1.10.10.60">
    <property type="entry name" value="Homeodomain-like"/>
    <property type="match status" value="1"/>
</dbReference>
<sequence length="137" mass="16241">MCNAETETMLYSGITNEHHSCVQDFKWCQKSVMLLISLYQKKKAEFLSGFVKKRDLWSQVASEMSLRGFNVSFIACEKKWHNLYATYRKLKESNVKKRSYWPYFQPLREVLETNVDVQNVNLNGRCYNEDENTCKMV</sequence>
<feature type="non-terminal residue" evidence="2">
    <location>
        <position position="137"/>
    </location>
</feature>
<name>A0A087SZ22_STEMI</name>
<evidence type="ECO:0000259" key="1">
    <source>
        <dbReference type="Pfam" id="PF13837"/>
    </source>
</evidence>
<dbReference type="Proteomes" id="UP000054359">
    <property type="component" value="Unassembled WGS sequence"/>
</dbReference>